<evidence type="ECO:0000313" key="2">
    <source>
        <dbReference type="Proteomes" id="UP000410492"/>
    </source>
</evidence>
<organism evidence="1 2">
    <name type="scientific">Callosobruchus maculatus</name>
    <name type="common">Southern cowpea weevil</name>
    <name type="synonym">Pulse bruchid</name>
    <dbReference type="NCBI Taxonomy" id="64391"/>
    <lineage>
        <taxon>Eukaryota</taxon>
        <taxon>Metazoa</taxon>
        <taxon>Ecdysozoa</taxon>
        <taxon>Arthropoda</taxon>
        <taxon>Hexapoda</taxon>
        <taxon>Insecta</taxon>
        <taxon>Pterygota</taxon>
        <taxon>Neoptera</taxon>
        <taxon>Endopterygota</taxon>
        <taxon>Coleoptera</taxon>
        <taxon>Polyphaga</taxon>
        <taxon>Cucujiformia</taxon>
        <taxon>Chrysomeloidea</taxon>
        <taxon>Chrysomelidae</taxon>
        <taxon>Bruchinae</taxon>
        <taxon>Bruchini</taxon>
        <taxon>Callosobruchus</taxon>
    </lineage>
</organism>
<reference evidence="1 2" key="1">
    <citation type="submission" date="2019-01" db="EMBL/GenBank/DDBJ databases">
        <authorList>
            <person name="Sayadi A."/>
        </authorList>
    </citation>
    <scope>NUCLEOTIDE SEQUENCE [LARGE SCALE GENOMIC DNA]</scope>
</reference>
<proteinExistence type="predicted"/>
<dbReference type="OrthoDB" id="6783351at2759"/>
<keyword evidence="2" id="KW-1185">Reference proteome</keyword>
<dbReference type="EMBL" id="CAACVG010011850">
    <property type="protein sequence ID" value="VEN59021.1"/>
    <property type="molecule type" value="Genomic_DNA"/>
</dbReference>
<protein>
    <submittedName>
        <fullName evidence="1">Uncharacterized protein</fullName>
    </submittedName>
</protein>
<dbReference type="Proteomes" id="UP000410492">
    <property type="component" value="Unassembled WGS sequence"/>
</dbReference>
<dbReference type="AlphaFoldDB" id="A0A653DHL4"/>
<name>A0A653DHL4_CALMS</name>
<evidence type="ECO:0000313" key="1">
    <source>
        <dbReference type="EMBL" id="VEN59021.1"/>
    </source>
</evidence>
<dbReference type="Gene3D" id="1.20.5.340">
    <property type="match status" value="1"/>
</dbReference>
<accession>A0A653DHL4</accession>
<sequence length="326" mass="36560">MFCFKSLLSSWFNGIPLSLKHNGTTIKSIAEAVYCKCSSIVHSVSECEVIRRVYSCCVFFFEVHGFLVAICSLAQFKLYISIAQDIKDIKVTQSRLSDDVTDCKTLLQQHSQKISEHEILIRSCQSNIAKIESNQTATNTNLEVLEKRLSDLESSVSACPNFDGINPTSESKVIPRAVIEAEALERLSRSHNVIILGIPETNNAEEYVNEILNQVDPVANAHRLNVVRLGSVSVQNRPRPVKVCFATPVVAKSVLRKKSILERHHIYSSTKITDDKTPAQLKELSTLREELKRRQTGGEKDLTIKYIKGSPRIVNNTYTSTKPQKN</sequence>
<gene>
    <name evidence="1" type="ORF">CALMAC_LOCUS17193</name>
</gene>